<protein>
    <submittedName>
        <fullName evidence="4">TetR/AcrR family transcriptional regulator</fullName>
    </submittedName>
</protein>
<dbReference type="InterPro" id="IPR050109">
    <property type="entry name" value="HTH-type_TetR-like_transc_reg"/>
</dbReference>
<dbReference type="InterPro" id="IPR023772">
    <property type="entry name" value="DNA-bd_HTH_TetR-type_CS"/>
</dbReference>
<dbReference type="Proteomes" id="UP000291269">
    <property type="component" value="Unassembled WGS sequence"/>
</dbReference>
<organism evidence="4 5">
    <name type="scientific">Candidatus Borkfalkia ceftriaxoniphila</name>
    <dbReference type="NCBI Taxonomy" id="2508949"/>
    <lineage>
        <taxon>Bacteria</taxon>
        <taxon>Bacillati</taxon>
        <taxon>Bacillota</taxon>
        <taxon>Clostridia</taxon>
        <taxon>Christensenellales</taxon>
        <taxon>Christensenellaceae</taxon>
        <taxon>Candidatus Borkfalkia</taxon>
    </lineage>
</organism>
<evidence type="ECO:0000256" key="1">
    <source>
        <dbReference type="ARBA" id="ARBA00023125"/>
    </source>
</evidence>
<dbReference type="PANTHER" id="PTHR30328">
    <property type="entry name" value="TRANSCRIPTIONAL REPRESSOR"/>
    <property type="match status" value="1"/>
</dbReference>
<comment type="caution">
    <text evidence="4">The sequence shown here is derived from an EMBL/GenBank/DDBJ whole genome shotgun (WGS) entry which is preliminary data.</text>
</comment>
<evidence type="ECO:0000313" key="5">
    <source>
        <dbReference type="Proteomes" id="UP000291269"/>
    </source>
</evidence>
<dbReference type="SUPFAM" id="SSF48498">
    <property type="entry name" value="Tetracyclin repressor-like, C-terminal domain"/>
    <property type="match status" value="1"/>
</dbReference>
<dbReference type="OrthoDB" id="9780939at2"/>
<proteinExistence type="predicted"/>
<dbReference type="InterPro" id="IPR036271">
    <property type="entry name" value="Tet_transcr_reg_TetR-rel_C_sf"/>
</dbReference>
<name>A0A4Q2KCX7_9FIRM</name>
<dbReference type="Gene3D" id="1.10.10.60">
    <property type="entry name" value="Homeodomain-like"/>
    <property type="match status" value="1"/>
</dbReference>
<dbReference type="PANTHER" id="PTHR30328:SF54">
    <property type="entry name" value="HTH-TYPE TRANSCRIPTIONAL REPRESSOR SCO4008"/>
    <property type="match status" value="1"/>
</dbReference>
<reference evidence="4 5" key="1">
    <citation type="journal article" date="2019" name="Gut">
        <title>Antibiotics-induced monodominance of a novel gut bacterial order.</title>
        <authorList>
            <person name="Hildebrand F."/>
            <person name="Moitinho-Silva L."/>
            <person name="Blasche S."/>
            <person name="Jahn M.T."/>
            <person name="Gossmann T.I."/>
            <person name="Heuerta-Cepas J."/>
            <person name="Hercog R."/>
            <person name="Luetge M."/>
            <person name="Bahram M."/>
            <person name="Pryszlak A."/>
            <person name="Alves R.J."/>
            <person name="Waszak S.M."/>
            <person name="Zhu A."/>
            <person name="Ye L."/>
            <person name="Costea P.I."/>
            <person name="Aalvink S."/>
            <person name="Belzer C."/>
            <person name="Forslund S.K."/>
            <person name="Sunagawa S."/>
            <person name="Hentschel U."/>
            <person name="Merten C."/>
            <person name="Patil K.R."/>
            <person name="Benes V."/>
            <person name="Bork P."/>
        </authorList>
    </citation>
    <scope>NUCLEOTIDE SEQUENCE [LARGE SCALE GENOMIC DNA]</scope>
    <source>
        <strain evidence="4 5">HDS1380</strain>
    </source>
</reference>
<evidence type="ECO:0000256" key="2">
    <source>
        <dbReference type="PROSITE-ProRule" id="PRU00335"/>
    </source>
</evidence>
<dbReference type="GO" id="GO:0003677">
    <property type="term" value="F:DNA binding"/>
    <property type="evidence" value="ECO:0007669"/>
    <property type="project" value="UniProtKB-UniRule"/>
</dbReference>
<feature type="DNA-binding region" description="H-T-H motif" evidence="2">
    <location>
        <begin position="31"/>
        <end position="50"/>
    </location>
</feature>
<dbReference type="Pfam" id="PF00440">
    <property type="entry name" value="TetR_N"/>
    <property type="match status" value="1"/>
</dbReference>
<dbReference type="PROSITE" id="PS50977">
    <property type="entry name" value="HTH_TETR_2"/>
    <property type="match status" value="1"/>
</dbReference>
<dbReference type="EMBL" id="SDOZ01000002">
    <property type="protein sequence ID" value="RXZ61372.1"/>
    <property type="molecule type" value="Genomic_DNA"/>
</dbReference>
<dbReference type="InterPro" id="IPR009057">
    <property type="entry name" value="Homeodomain-like_sf"/>
</dbReference>
<dbReference type="GO" id="GO:0006355">
    <property type="term" value="P:regulation of DNA-templated transcription"/>
    <property type="evidence" value="ECO:0007669"/>
    <property type="project" value="UniProtKB-ARBA"/>
</dbReference>
<accession>A0A4Q2KCX7</accession>
<dbReference type="PRINTS" id="PR00455">
    <property type="entry name" value="HTHTETR"/>
</dbReference>
<feature type="domain" description="HTH tetR-type" evidence="3">
    <location>
        <begin position="8"/>
        <end position="68"/>
    </location>
</feature>
<dbReference type="Gene3D" id="1.10.357.10">
    <property type="entry name" value="Tetracycline Repressor, domain 2"/>
    <property type="match status" value="1"/>
</dbReference>
<gene>
    <name evidence="4" type="ORF">ESZ91_02995</name>
</gene>
<keyword evidence="1 2" id="KW-0238">DNA-binding</keyword>
<dbReference type="AlphaFoldDB" id="A0A4Q2KCX7"/>
<dbReference type="SUPFAM" id="SSF46689">
    <property type="entry name" value="Homeodomain-like"/>
    <property type="match status" value="1"/>
</dbReference>
<dbReference type="RefSeq" id="WP_129223998.1">
    <property type="nucleotide sequence ID" value="NZ_SDOZ01000002.1"/>
</dbReference>
<dbReference type="PROSITE" id="PS01081">
    <property type="entry name" value="HTH_TETR_1"/>
    <property type="match status" value="1"/>
</dbReference>
<evidence type="ECO:0000259" key="3">
    <source>
        <dbReference type="PROSITE" id="PS50977"/>
    </source>
</evidence>
<evidence type="ECO:0000313" key="4">
    <source>
        <dbReference type="EMBL" id="RXZ61372.1"/>
    </source>
</evidence>
<keyword evidence="5" id="KW-1185">Reference proteome</keyword>
<sequence>MQQKEKNELSREKILSAAIAEFGKKGYDGGSVNDMCAENKISKGLIYHYFGSKEALFCACLRRCFGKMEACLRAALPEDKGLKAGLRAFTGARRAFFDENAPERALFFQTLLNPPKALYDKVKEAKRSLDDFTVQYFGRLLQNARLRKGVTGEDALGYLVSFEEMFHLSMRQKEEEPENVAGKHEELLEKWLEILFYGVIEKEQ</sequence>
<dbReference type="InterPro" id="IPR001647">
    <property type="entry name" value="HTH_TetR"/>
</dbReference>